<keyword evidence="1" id="KW-0472">Membrane</keyword>
<proteinExistence type="predicted"/>
<feature type="transmembrane region" description="Helical" evidence="1">
    <location>
        <begin position="7"/>
        <end position="28"/>
    </location>
</feature>
<evidence type="ECO:0000256" key="1">
    <source>
        <dbReference type="SAM" id="Phobius"/>
    </source>
</evidence>
<keyword evidence="3" id="KW-1185">Reference proteome</keyword>
<comment type="caution">
    <text evidence="2">The sequence shown here is derived from an EMBL/GenBank/DDBJ whole genome shotgun (WGS) entry which is preliminary data.</text>
</comment>
<sequence>MKKFFKIAAIAAAVLAIVGLIFIGVSFFTGEFDSVIEMIRFNFGRLLL</sequence>
<reference evidence="2" key="2">
    <citation type="submission" date="2021-04" db="EMBL/GenBank/DDBJ databases">
        <authorList>
            <person name="Dong X."/>
        </authorList>
    </citation>
    <scope>NUCLEOTIDE SEQUENCE</scope>
    <source>
        <strain evidence="2">ZWT</strain>
    </source>
</reference>
<gene>
    <name evidence="2" type="ORF">KDK92_16980</name>
</gene>
<accession>A0A9J6P403</accession>
<keyword evidence="1" id="KW-1133">Transmembrane helix</keyword>
<name>A0A9J6P403_9CLOT</name>
<dbReference type="EMBL" id="JAGSOJ010000003">
    <property type="protein sequence ID" value="MCM1991431.1"/>
    <property type="molecule type" value="Genomic_DNA"/>
</dbReference>
<dbReference type="Proteomes" id="UP001056429">
    <property type="component" value="Unassembled WGS sequence"/>
</dbReference>
<dbReference type="AlphaFoldDB" id="A0A9J6P403"/>
<reference evidence="2" key="1">
    <citation type="journal article" date="2021" name="mSystems">
        <title>Bacteria and Archaea Synergistically Convert Glycine Betaine to Biogenic Methane in the Formosa Cold Seep of the South China Sea.</title>
        <authorList>
            <person name="Li L."/>
            <person name="Zhang W."/>
            <person name="Zhang S."/>
            <person name="Song L."/>
            <person name="Sun Q."/>
            <person name="Zhang H."/>
            <person name="Xiang H."/>
            <person name="Dong X."/>
        </authorList>
    </citation>
    <scope>NUCLEOTIDE SEQUENCE</scope>
    <source>
        <strain evidence="2">ZWT</strain>
    </source>
</reference>
<protein>
    <submittedName>
        <fullName evidence="2">Uncharacterized protein</fullName>
    </submittedName>
</protein>
<evidence type="ECO:0000313" key="2">
    <source>
        <dbReference type="EMBL" id="MCM1991431.1"/>
    </source>
</evidence>
<organism evidence="2 3">
    <name type="scientific">Oceanirhabdus seepicola</name>
    <dbReference type="NCBI Taxonomy" id="2828781"/>
    <lineage>
        <taxon>Bacteria</taxon>
        <taxon>Bacillati</taxon>
        <taxon>Bacillota</taxon>
        <taxon>Clostridia</taxon>
        <taxon>Eubacteriales</taxon>
        <taxon>Clostridiaceae</taxon>
        <taxon>Oceanirhabdus</taxon>
    </lineage>
</organism>
<keyword evidence="1" id="KW-0812">Transmembrane</keyword>
<evidence type="ECO:0000313" key="3">
    <source>
        <dbReference type="Proteomes" id="UP001056429"/>
    </source>
</evidence>
<dbReference type="RefSeq" id="WP_250860532.1">
    <property type="nucleotide sequence ID" value="NZ_JAGSOJ010000003.1"/>
</dbReference>